<organism evidence="3 4">
    <name type="scientific">Nocardioides cremeus</name>
    <dbReference type="NCBI Taxonomy" id="3058044"/>
    <lineage>
        <taxon>Bacteria</taxon>
        <taxon>Bacillati</taxon>
        <taxon>Actinomycetota</taxon>
        <taxon>Actinomycetes</taxon>
        <taxon>Propionibacteriales</taxon>
        <taxon>Nocardioidaceae</taxon>
        <taxon>Nocardioides</taxon>
    </lineage>
</organism>
<dbReference type="EMBL" id="JAULSC010000003">
    <property type="protein sequence ID" value="MDO3395083.1"/>
    <property type="molecule type" value="Genomic_DNA"/>
</dbReference>
<sequence length="298" mass="32822">MVHLTLAGVSEDGKRLLMVDDTGVEHDLDVDARLRAALRGETSRLGQLEMTMDSVLRPRDIQARIRSGESPEAVAEAAQTSVDKIMPYAGPVLAEREHVAQRAQRSSVRRTAGADGVRTLGEAVEAHLRAEQVGPDVVAWDAWRREDGRWTLTAEFETRPRSGLAHFTYDMPGNYVQLDDEDARWLVGEVIATATLAAPLDDLQQARARRRVSLDDEELPLGEDAIGMVSPEPQPEPEPAMDTEPEPEPAVEPEPVAEADPEPEPQPEPPVRRPVRKSRGRASVPSWDEIMFGGGKQE</sequence>
<keyword evidence="4" id="KW-1185">Reference proteome</keyword>
<evidence type="ECO:0000313" key="4">
    <source>
        <dbReference type="Proteomes" id="UP001168363"/>
    </source>
</evidence>
<protein>
    <submittedName>
        <fullName evidence="3">Septation protein SepH</fullName>
    </submittedName>
</protein>
<comment type="caution">
    <text evidence="3">The sequence shown here is derived from an EMBL/GenBank/DDBJ whole genome shotgun (WGS) entry which is preliminary data.</text>
</comment>
<dbReference type="Proteomes" id="UP001168363">
    <property type="component" value="Unassembled WGS sequence"/>
</dbReference>
<evidence type="ECO:0000256" key="1">
    <source>
        <dbReference type="SAM" id="MobiDB-lite"/>
    </source>
</evidence>
<accession>A0ABT8TPE6</accession>
<feature type="region of interest" description="Disordered" evidence="1">
    <location>
        <begin position="209"/>
        <end position="298"/>
    </location>
</feature>
<feature type="compositionally biased region" description="Acidic residues" evidence="1">
    <location>
        <begin position="239"/>
        <end position="265"/>
    </location>
</feature>
<evidence type="ECO:0000259" key="2">
    <source>
        <dbReference type="Pfam" id="PF11268"/>
    </source>
</evidence>
<dbReference type="InterPro" id="IPR021421">
    <property type="entry name" value="DUF3071"/>
</dbReference>
<dbReference type="InterPro" id="IPR047682">
    <property type="entry name" value="SepH-like"/>
</dbReference>
<gene>
    <name evidence="3" type="primary">sepH</name>
    <name evidence="3" type="ORF">QWJ41_05100</name>
</gene>
<reference evidence="3" key="1">
    <citation type="submission" date="2023-06" db="EMBL/GenBank/DDBJ databases">
        <title>Genome sequence of Nocardioides sp. SOB44.</title>
        <authorList>
            <person name="Zhang G."/>
        </authorList>
    </citation>
    <scope>NUCLEOTIDE SEQUENCE</scope>
    <source>
        <strain evidence="3">SOB44</strain>
    </source>
</reference>
<proteinExistence type="predicted"/>
<dbReference type="NCBIfam" id="NF040712">
    <property type="entry name" value="SepH"/>
    <property type="match status" value="1"/>
</dbReference>
<dbReference type="Pfam" id="PF11268">
    <property type="entry name" value="DUF3071"/>
    <property type="match status" value="1"/>
</dbReference>
<feature type="domain" description="DUF3071" evidence="2">
    <location>
        <begin position="1"/>
        <end position="169"/>
    </location>
</feature>
<name>A0ABT8TPE6_9ACTN</name>
<dbReference type="RefSeq" id="WP_302706155.1">
    <property type="nucleotide sequence ID" value="NZ_JAULSC010000003.1"/>
</dbReference>
<evidence type="ECO:0000313" key="3">
    <source>
        <dbReference type="EMBL" id="MDO3395083.1"/>
    </source>
</evidence>